<dbReference type="Pfam" id="PF00311">
    <property type="entry name" value="PEPcase"/>
    <property type="match status" value="1"/>
</dbReference>
<dbReference type="OrthoDB" id="9768133at2"/>
<organism evidence="3 4">
    <name type="scientific">Ectothiorhodospira marina</name>
    <dbReference type="NCBI Taxonomy" id="1396821"/>
    <lineage>
        <taxon>Bacteria</taxon>
        <taxon>Pseudomonadati</taxon>
        <taxon>Pseudomonadota</taxon>
        <taxon>Gammaproteobacteria</taxon>
        <taxon>Chromatiales</taxon>
        <taxon>Ectothiorhodospiraceae</taxon>
        <taxon>Ectothiorhodospira</taxon>
    </lineage>
</organism>
<reference evidence="4" key="1">
    <citation type="submission" date="2016-10" db="EMBL/GenBank/DDBJ databases">
        <authorList>
            <person name="Varghese N."/>
            <person name="Submissions S."/>
        </authorList>
    </citation>
    <scope>NUCLEOTIDE SEQUENCE [LARGE SCALE GENOMIC DNA]</scope>
    <source>
        <strain evidence="4">DSM 241</strain>
    </source>
</reference>
<protein>
    <recommendedName>
        <fullName evidence="2">Phosphoenolpyruvate carboxylase</fullName>
    </recommendedName>
</protein>
<sequence length="80" mass="8772">GSLAVESVAAFPWNGWQACRGISGNLAPEYAYLDPLNHIQIILLRRYRALHAQGEKAEDPWISPLLRSINAIAAGMRNTG</sequence>
<keyword evidence="4" id="KW-1185">Reference proteome</keyword>
<dbReference type="EMBL" id="FOAA01000007">
    <property type="protein sequence ID" value="SEK98372.1"/>
    <property type="molecule type" value="Genomic_DNA"/>
</dbReference>
<gene>
    <name evidence="3" type="ORF">SAMN05444515_107139</name>
</gene>
<dbReference type="GO" id="GO:0008964">
    <property type="term" value="F:phosphoenolpyruvate carboxylase activity"/>
    <property type="evidence" value="ECO:0007669"/>
    <property type="project" value="InterPro"/>
</dbReference>
<dbReference type="SUPFAM" id="SSF51621">
    <property type="entry name" value="Phosphoenolpyruvate/pyruvate domain"/>
    <property type="match status" value="1"/>
</dbReference>
<proteinExistence type="predicted"/>
<accession>A0A1H7LHE3</accession>
<dbReference type="GO" id="GO:0015977">
    <property type="term" value="P:carbon fixation"/>
    <property type="evidence" value="ECO:0007669"/>
    <property type="project" value="InterPro"/>
</dbReference>
<comment type="function">
    <text evidence="1">Forms oxaloacetate, a four-carbon dicarboxylic acid source for the tricarboxylic acid cycle.</text>
</comment>
<dbReference type="AlphaFoldDB" id="A0A1H7LHE3"/>
<evidence type="ECO:0000256" key="1">
    <source>
        <dbReference type="ARBA" id="ARBA00003670"/>
    </source>
</evidence>
<feature type="non-terminal residue" evidence="3">
    <location>
        <position position="1"/>
    </location>
</feature>
<keyword evidence="3" id="KW-0670">Pyruvate</keyword>
<evidence type="ECO:0000256" key="2">
    <source>
        <dbReference type="ARBA" id="ARBA00022419"/>
    </source>
</evidence>
<dbReference type="GO" id="GO:0006099">
    <property type="term" value="P:tricarboxylic acid cycle"/>
    <property type="evidence" value="ECO:0007669"/>
    <property type="project" value="InterPro"/>
</dbReference>
<dbReference type="InterPro" id="IPR015813">
    <property type="entry name" value="Pyrv/PenolPyrv_kinase-like_dom"/>
</dbReference>
<name>A0A1H7LHE3_9GAMM</name>
<dbReference type="InterPro" id="IPR021135">
    <property type="entry name" value="PEP_COase"/>
</dbReference>
<dbReference type="Proteomes" id="UP000199256">
    <property type="component" value="Unassembled WGS sequence"/>
</dbReference>
<evidence type="ECO:0000313" key="4">
    <source>
        <dbReference type="Proteomes" id="UP000199256"/>
    </source>
</evidence>
<dbReference type="RefSeq" id="WP_143050450.1">
    <property type="nucleotide sequence ID" value="NZ_FOAA01000007.1"/>
</dbReference>
<evidence type="ECO:0000313" key="3">
    <source>
        <dbReference type="EMBL" id="SEK98372.1"/>
    </source>
</evidence>